<sequence length="175" mass="19911">MWPESEGRRGSNEVATCLLKYTEIQSHQGVRDITMFSDNCAGQNRNRFVAFALNFARTHFKLETITHTFLEKGHTETENDSVHATSERKSRNIDIYSPEQSFTVARTARTSKQPYVVHEMTSGDFIDFKGMASQVRNHTTDDSGNKISWSNVRQVMSMANDPSALHIKTFYNGQP</sequence>
<dbReference type="AlphaFoldDB" id="A0AAV4JJ51"/>
<dbReference type="EMBL" id="BMAT01010226">
    <property type="protein sequence ID" value="GFS22714.1"/>
    <property type="molecule type" value="Genomic_DNA"/>
</dbReference>
<dbReference type="PANTHER" id="PTHR10773:SF19">
    <property type="match status" value="1"/>
</dbReference>
<organism evidence="2 3">
    <name type="scientific">Elysia marginata</name>
    <dbReference type="NCBI Taxonomy" id="1093978"/>
    <lineage>
        <taxon>Eukaryota</taxon>
        <taxon>Metazoa</taxon>
        <taxon>Spiralia</taxon>
        <taxon>Lophotrochozoa</taxon>
        <taxon>Mollusca</taxon>
        <taxon>Gastropoda</taxon>
        <taxon>Heterobranchia</taxon>
        <taxon>Euthyneura</taxon>
        <taxon>Panpulmonata</taxon>
        <taxon>Sacoglossa</taxon>
        <taxon>Placobranchoidea</taxon>
        <taxon>Plakobranchidae</taxon>
        <taxon>Elysia</taxon>
    </lineage>
</organism>
<evidence type="ECO:0000313" key="3">
    <source>
        <dbReference type="Proteomes" id="UP000762676"/>
    </source>
</evidence>
<dbReference type="InterPro" id="IPR057191">
    <property type="entry name" value="DUF7869"/>
</dbReference>
<evidence type="ECO:0000259" key="1">
    <source>
        <dbReference type="Pfam" id="PF25273"/>
    </source>
</evidence>
<dbReference type="Proteomes" id="UP000762676">
    <property type="component" value="Unassembled WGS sequence"/>
</dbReference>
<dbReference type="Pfam" id="PF25273">
    <property type="entry name" value="DUF7869"/>
    <property type="match status" value="1"/>
</dbReference>
<evidence type="ECO:0000313" key="2">
    <source>
        <dbReference type="EMBL" id="GFS22714.1"/>
    </source>
</evidence>
<protein>
    <submittedName>
        <fullName evidence="2">DNA repair protein rhp54</fullName>
    </submittedName>
</protein>
<name>A0AAV4JJ51_9GAST</name>
<keyword evidence="3" id="KW-1185">Reference proteome</keyword>
<gene>
    <name evidence="2" type="ORF">ElyMa_005115400</name>
</gene>
<dbReference type="PANTHER" id="PTHR10773">
    <property type="entry name" value="DNA-DIRECTED RNA POLYMERASES I, II, AND III SUBUNIT RPABC2"/>
    <property type="match status" value="1"/>
</dbReference>
<accession>A0AAV4JJ51</accession>
<feature type="domain" description="DUF7869" evidence="1">
    <location>
        <begin position="9"/>
        <end position="136"/>
    </location>
</feature>
<reference evidence="2 3" key="1">
    <citation type="journal article" date="2021" name="Elife">
        <title>Chloroplast acquisition without the gene transfer in kleptoplastic sea slugs, Plakobranchus ocellatus.</title>
        <authorList>
            <person name="Maeda T."/>
            <person name="Takahashi S."/>
            <person name="Yoshida T."/>
            <person name="Shimamura S."/>
            <person name="Takaki Y."/>
            <person name="Nagai Y."/>
            <person name="Toyoda A."/>
            <person name="Suzuki Y."/>
            <person name="Arimoto A."/>
            <person name="Ishii H."/>
            <person name="Satoh N."/>
            <person name="Nishiyama T."/>
            <person name="Hasebe M."/>
            <person name="Maruyama T."/>
            <person name="Minagawa J."/>
            <person name="Obokata J."/>
            <person name="Shigenobu S."/>
        </authorList>
    </citation>
    <scope>NUCLEOTIDE SEQUENCE [LARGE SCALE GENOMIC DNA]</scope>
</reference>
<proteinExistence type="predicted"/>
<comment type="caution">
    <text evidence="2">The sequence shown here is derived from an EMBL/GenBank/DDBJ whole genome shotgun (WGS) entry which is preliminary data.</text>
</comment>